<proteinExistence type="predicted"/>
<reference evidence="1 2" key="1">
    <citation type="submission" date="2014-06" db="EMBL/GenBank/DDBJ databases">
        <title>Evolutionary Origins and Diversification of the Mycorrhizal Mutualists.</title>
        <authorList>
            <consortium name="DOE Joint Genome Institute"/>
            <consortium name="Mycorrhizal Genomics Consortium"/>
            <person name="Kohler A."/>
            <person name="Kuo A."/>
            <person name="Nagy L.G."/>
            <person name="Floudas D."/>
            <person name="Copeland A."/>
            <person name="Barry K.W."/>
            <person name="Cichocki N."/>
            <person name="Veneault-Fourrey C."/>
            <person name="LaButti K."/>
            <person name="Lindquist E.A."/>
            <person name="Lipzen A."/>
            <person name="Lundell T."/>
            <person name="Morin E."/>
            <person name="Murat C."/>
            <person name="Riley R."/>
            <person name="Ohm R."/>
            <person name="Sun H."/>
            <person name="Tunlid A."/>
            <person name="Henrissat B."/>
            <person name="Grigoriev I.V."/>
            <person name="Hibbett D.S."/>
            <person name="Martin F."/>
        </authorList>
    </citation>
    <scope>NUCLEOTIDE SEQUENCE [LARGE SCALE GENOMIC DNA]</scope>
    <source>
        <strain evidence="1 2">SS14</strain>
    </source>
</reference>
<dbReference type="OrthoDB" id="2668963at2759"/>
<keyword evidence="2" id="KW-1185">Reference proteome</keyword>
<dbReference type="HOGENOM" id="CLU_206234_0_0_1"/>
<name>A0A0C9VGS8_SPHS4</name>
<sequence length="67" mass="7363">GGRSISSFNKTKSLLSDNKEELILEYALESAAQGFPDTLCHLEQKATDIIRSRFGPKAAPLGKNWVN</sequence>
<organism evidence="1 2">
    <name type="scientific">Sphaerobolus stellatus (strain SS14)</name>
    <dbReference type="NCBI Taxonomy" id="990650"/>
    <lineage>
        <taxon>Eukaryota</taxon>
        <taxon>Fungi</taxon>
        <taxon>Dikarya</taxon>
        <taxon>Basidiomycota</taxon>
        <taxon>Agaricomycotina</taxon>
        <taxon>Agaricomycetes</taxon>
        <taxon>Phallomycetidae</taxon>
        <taxon>Geastrales</taxon>
        <taxon>Sphaerobolaceae</taxon>
        <taxon>Sphaerobolus</taxon>
    </lineage>
</organism>
<dbReference type="Proteomes" id="UP000054279">
    <property type="component" value="Unassembled WGS sequence"/>
</dbReference>
<feature type="non-terminal residue" evidence="1">
    <location>
        <position position="1"/>
    </location>
</feature>
<dbReference type="AlphaFoldDB" id="A0A0C9VGS8"/>
<accession>A0A0C9VGS8</accession>
<gene>
    <name evidence="1" type="ORF">M422DRAFT_91331</name>
</gene>
<evidence type="ECO:0000313" key="2">
    <source>
        <dbReference type="Proteomes" id="UP000054279"/>
    </source>
</evidence>
<protein>
    <recommendedName>
        <fullName evidence="3">HTH CENPB-type domain-containing protein</fullName>
    </recommendedName>
</protein>
<feature type="non-terminal residue" evidence="1">
    <location>
        <position position="67"/>
    </location>
</feature>
<evidence type="ECO:0008006" key="3">
    <source>
        <dbReference type="Google" id="ProtNLM"/>
    </source>
</evidence>
<evidence type="ECO:0000313" key="1">
    <source>
        <dbReference type="EMBL" id="KIJ46239.1"/>
    </source>
</evidence>
<dbReference type="EMBL" id="KN837108">
    <property type="protein sequence ID" value="KIJ46239.1"/>
    <property type="molecule type" value="Genomic_DNA"/>
</dbReference>